<feature type="domain" description="Peptidase S59" evidence="11">
    <location>
        <begin position="806"/>
        <end position="947"/>
    </location>
</feature>
<comment type="similarity">
    <text evidence="2">Belongs to the nucleoporin GLFG family.</text>
</comment>
<dbReference type="Pfam" id="PF21240">
    <property type="entry name" value="Nup98_GLEBS"/>
    <property type="match status" value="1"/>
</dbReference>
<feature type="region of interest" description="Disordered" evidence="10">
    <location>
        <begin position="1"/>
        <end position="62"/>
    </location>
</feature>
<reference evidence="12" key="1">
    <citation type="submission" date="2014-09" db="EMBL/GenBank/DDBJ databases">
        <title>Draft genome sequence of an oleaginous Mucoromycotina fungus Mucor ambiguus NBRC6742.</title>
        <authorList>
            <person name="Takeda I."/>
            <person name="Yamane N."/>
            <person name="Morita T."/>
            <person name="Tamano K."/>
            <person name="Machida M."/>
            <person name="Baker S."/>
            <person name="Koike H."/>
        </authorList>
    </citation>
    <scope>NUCLEOTIDE SEQUENCE</scope>
    <source>
        <strain evidence="12">NBRC 6742</strain>
    </source>
</reference>
<evidence type="ECO:0000256" key="7">
    <source>
        <dbReference type="ARBA" id="ARBA00023010"/>
    </source>
</evidence>
<dbReference type="GO" id="GO:0006405">
    <property type="term" value="P:RNA export from nucleus"/>
    <property type="evidence" value="ECO:0007669"/>
    <property type="project" value="TreeGrafter"/>
</dbReference>
<evidence type="ECO:0000256" key="10">
    <source>
        <dbReference type="SAM" id="MobiDB-lite"/>
    </source>
</evidence>
<evidence type="ECO:0000313" key="12">
    <source>
        <dbReference type="EMBL" id="GAN09230.1"/>
    </source>
</evidence>
<dbReference type="GO" id="GO:0000973">
    <property type="term" value="P:post-transcriptional tethering of RNA polymerase II gene DNA at nuclear periphery"/>
    <property type="evidence" value="ECO:0007669"/>
    <property type="project" value="TreeGrafter"/>
</dbReference>
<dbReference type="AlphaFoldDB" id="A0A0C9LWW4"/>
<gene>
    <name evidence="12" type="ORF">MAM1_0252d08754</name>
</gene>
<dbReference type="GO" id="GO:0034398">
    <property type="term" value="P:telomere tethering at nuclear periphery"/>
    <property type="evidence" value="ECO:0007669"/>
    <property type="project" value="TreeGrafter"/>
</dbReference>
<keyword evidence="4" id="KW-0677">Repeat</keyword>
<dbReference type="STRING" id="91626.A0A0C9LWW4"/>
<dbReference type="GO" id="GO:0051028">
    <property type="term" value="P:mRNA transport"/>
    <property type="evidence" value="ECO:0007669"/>
    <property type="project" value="UniProtKB-KW"/>
</dbReference>
<comment type="subcellular location">
    <subcellularLocation>
        <location evidence="1">Nucleus</location>
        <location evidence="1">Nuclear pore complex</location>
    </subcellularLocation>
</comment>
<feature type="region of interest" description="Disordered" evidence="10">
    <location>
        <begin position="279"/>
        <end position="329"/>
    </location>
</feature>
<dbReference type="PANTHER" id="PTHR23198:SF6">
    <property type="entry name" value="NUCLEAR PORE COMPLEX PROTEIN NUP98-NUP96"/>
    <property type="match status" value="1"/>
</dbReference>
<evidence type="ECO:0000256" key="4">
    <source>
        <dbReference type="ARBA" id="ARBA00022737"/>
    </source>
</evidence>
<dbReference type="Gene3D" id="3.30.1610.10">
    <property type="entry name" value="Peptidase S59, nucleoporin"/>
    <property type="match status" value="1"/>
</dbReference>
<feature type="compositionally biased region" description="Low complexity" evidence="10">
    <location>
        <begin position="434"/>
        <end position="448"/>
    </location>
</feature>
<name>A0A0C9LWW4_9FUNG</name>
<proteinExistence type="inferred from homology"/>
<dbReference type="Proteomes" id="UP000053815">
    <property type="component" value="Unassembled WGS sequence"/>
</dbReference>
<dbReference type="PANTHER" id="PTHR23198">
    <property type="entry name" value="NUCLEOPORIN"/>
    <property type="match status" value="1"/>
</dbReference>
<dbReference type="OrthoDB" id="3797628at2759"/>
<keyword evidence="7" id="KW-0811">Translocation</keyword>
<protein>
    <submittedName>
        <fullName evidence="12">Nuclear pore protein</fullName>
    </submittedName>
</protein>
<dbReference type="SUPFAM" id="SSF82215">
    <property type="entry name" value="C-terminal autoproteolytic domain of nucleoporin nup98"/>
    <property type="match status" value="1"/>
</dbReference>
<dbReference type="InterPro" id="IPR036903">
    <property type="entry name" value="Nup98_auto-Pept-S59_dom_sf"/>
</dbReference>
<keyword evidence="9" id="KW-0539">Nucleus</keyword>
<keyword evidence="3" id="KW-0813">Transport</keyword>
<keyword evidence="5" id="KW-0509">mRNA transport</keyword>
<dbReference type="Pfam" id="PF04096">
    <property type="entry name" value="Nucleoporin2"/>
    <property type="match status" value="1"/>
</dbReference>
<dbReference type="InterPro" id="IPR007230">
    <property type="entry name" value="Nup98_auto-Pept-S59_dom"/>
</dbReference>
<accession>A0A0C9LWW4</accession>
<dbReference type="FunFam" id="3.30.1610.10:FF:000003">
    <property type="entry name" value="Nucleoporin SONB, putative"/>
    <property type="match status" value="1"/>
</dbReference>
<dbReference type="GO" id="GO:0003723">
    <property type="term" value="F:RNA binding"/>
    <property type="evidence" value="ECO:0007669"/>
    <property type="project" value="TreeGrafter"/>
</dbReference>
<organism evidence="12">
    <name type="scientific">Mucor ambiguus</name>
    <dbReference type="NCBI Taxonomy" id="91626"/>
    <lineage>
        <taxon>Eukaryota</taxon>
        <taxon>Fungi</taxon>
        <taxon>Fungi incertae sedis</taxon>
        <taxon>Mucoromycota</taxon>
        <taxon>Mucoromycotina</taxon>
        <taxon>Mucoromycetes</taxon>
        <taxon>Mucorales</taxon>
        <taxon>Mucorineae</taxon>
        <taxon>Mucoraceae</taxon>
        <taxon>Mucor</taxon>
    </lineage>
</organism>
<evidence type="ECO:0000256" key="1">
    <source>
        <dbReference type="ARBA" id="ARBA00004567"/>
    </source>
</evidence>
<dbReference type="PROSITE" id="PS51434">
    <property type="entry name" value="NUP_C"/>
    <property type="match status" value="1"/>
</dbReference>
<evidence type="ECO:0000256" key="8">
    <source>
        <dbReference type="ARBA" id="ARBA00023132"/>
    </source>
</evidence>
<dbReference type="GO" id="GO:0017056">
    <property type="term" value="F:structural constituent of nuclear pore"/>
    <property type="evidence" value="ECO:0007669"/>
    <property type="project" value="InterPro"/>
</dbReference>
<dbReference type="GO" id="GO:0044614">
    <property type="term" value="C:nuclear pore cytoplasmic filaments"/>
    <property type="evidence" value="ECO:0007669"/>
    <property type="project" value="TreeGrafter"/>
</dbReference>
<dbReference type="GO" id="GO:0008139">
    <property type="term" value="F:nuclear localization sequence binding"/>
    <property type="evidence" value="ECO:0007669"/>
    <property type="project" value="TreeGrafter"/>
</dbReference>
<feature type="compositionally biased region" description="Low complexity" evidence="10">
    <location>
        <begin position="314"/>
        <end position="329"/>
    </location>
</feature>
<evidence type="ECO:0000313" key="13">
    <source>
        <dbReference type="Proteomes" id="UP000053815"/>
    </source>
</evidence>
<feature type="compositionally biased region" description="Low complexity" evidence="10">
    <location>
        <begin position="45"/>
        <end position="62"/>
    </location>
</feature>
<keyword evidence="13" id="KW-1185">Reference proteome</keyword>
<feature type="compositionally biased region" description="Polar residues" evidence="10">
    <location>
        <begin position="400"/>
        <end position="411"/>
    </location>
</feature>
<dbReference type="InterPro" id="IPR037665">
    <property type="entry name" value="Nucleoporin_S59-like"/>
</dbReference>
<evidence type="ECO:0000259" key="11">
    <source>
        <dbReference type="PROSITE" id="PS51434"/>
    </source>
</evidence>
<dbReference type="EMBL" id="DF836541">
    <property type="protein sequence ID" value="GAN09230.1"/>
    <property type="molecule type" value="Genomic_DNA"/>
</dbReference>
<feature type="compositionally biased region" description="Low complexity" evidence="10">
    <location>
        <begin position="122"/>
        <end position="134"/>
    </location>
</feature>
<evidence type="ECO:0000256" key="3">
    <source>
        <dbReference type="ARBA" id="ARBA00022448"/>
    </source>
</evidence>
<evidence type="ECO:0000256" key="2">
    <source>
        <dbReference type="ARBA" id="ARBA00008926"/>
    </source>
</evidence>
<keyword evidence="6" id="KW-0653">Protein transport</keyword>
<feature type="region of interest" description="Disordered" evidence="10">
    <location>
        <begin position="84"/>
        <end position="187"/>
    </location>
</feature>
<dbReference type="Gene3D" id="1.10.10.2360">
    <property type="match status" value="1"/>
</dbReference>
<evidence type="ECO:0000256" key="6">
    <source>
        <dbReference type="ARBA" id="ARBA00022927"/>
    </source>
</evidence>
<evidence type="ECO:0000256" key="5">
    <source>
        <dbReference type="ARBA" id="ARBA00022816"/>
    </source>
</evidence>
<sequence>MFGKSAFGSTGGFGQPQQQQQPGSVFGQPAQQPQQQGSAFGGFGATSAPSAFGATPATTSAFGQPAQQSAFGAAPANTGFGATSTSAFGQARPSAFGSAQPSAFGAAQPAASTGFGGGGFGSTPTTSAFGSTAAQPSGGLFGQRPATSAFGGAPTTSAFGQPQQQPSAFGGMGTTGSAFGQPANAGGAAGGVNQGTAIADFSPTQDRDITTGVNNFFQTITAMPQYKNYSLEELRLQDYQQNRKTATGAPGGAGAFGASTGGAFGASAGATGSAFGQPAGATGGFGQQQQTSAFGQPAQTSAFGAGATGGGLFGQQQQQPATTSAFGQPAAGTSAFGASTSAFGQPAAASGFGAGAATGGAFGAAASKPFSFGSTPAPATGGFGQPATSAFGQPAASTGAFGQQQPATTSAFGGGFGQKPATTPATGGFGTGFGQPAATGGFGQPAATGGFGASTSKPASSFSFGAAAPTSTAGGFGTGFGATPAPATGGFGQPATGGLFGAAKPAAPTSSLFSNTGATGATGGFGGFGAGATGAAGTTGGLFGQKPATGLGGTGGGLFGNSTMGATNSGFGFGQQQQGTNSFNLPTQGGLTSFGTNPLQPGMQQQPLIATVDKNPYGNNPLFDLSKAPHTPSGFKSGASAVALDGSSRKSSNPHYPISPRVVSKIKLRGFNFHPSRTSARQVSTSNLEGISDDAVLGSGAFAPRTHNKKLVFDNDIDAASIVDLVNSKKSDKRRVMFDPQLEYVAAKENNAATSAAATPATSTTTTTTTTIISEVTATRDAPSTSNKNAASSSIATSSASNVALNNNYYISPSLDTLVNMPKEGLKHVQNLVVGRKGYGEIRFDQPVDLTDVAIEDIMGNIVVIEEKTVVVYPDQENKPAKGTGLNLPATIKIENCFSHDKNTGAPIKDPAHPRFNLFKERLRKRDNVEFIDYTNNGEWTFKVQEF</sequence>
<feature type="compositionally biased region" description="Low complexity" evidence="10">
    <location>
        <begin position="15"/>
        <end position="38"/>
    </location>
</feature>
<keyword evidence="8" id="KW-0906">Nuclear pore complex</keyword>
<dbReference type="FunFam" id="1.10.10.2360:FF:000001">
    <property type="entry name" value="Nuclear pore complex protein Nup98-Nup96"/>
    <property type="match status" value="1"/>
</dbReference>
<feature type="region of interest" description="Disordered" evidence="10">
    <location>
        <begin position="377"/>
        <end position="454"/>
    </location>
</feature>
<feature type="compositionally biased region" description="Polar residues" evidence="10">
    <location>
        <begin position="154"/>
        <end position="167"/>
    </location>
</feature>
<feature type="compositionally biased region" description="Low complexity" evidence="10">
    <location>
        <begin position="287"/>
        <end position="305"/>
    </location>
</feature>
<dbReference type="GO" id="GO:0006606">
    <property type="term" value="P:protein import into nucleus"/>
    <property type="evidence" value="ECO:0007669"/>
    <property type="project" value="TreeGrafter"/>
</dbReference>
<evidence type="ECO:0000256" key="9">
    <source>
        <dbReference type="ARBA" id="ARBA00023242"/>
    </source>
</evidence>